<dbReference type="Pfam" id="PF03109">
    <property type="entry name" value="ABC1"/>
    <property type="match status" value="1"/>
</dbReference>
<dbReference type="EMBL" id="MN740503">
    <property type="protein sequence ID" value="QHU30100.1"/>
    <property type="molecule type" value="Genomic_DNA"/>
</dbReference>
<evidence type="ECO:0000259" key="1">
    <source>
        <dbReference type="Pfam" id="PF03109"/>
    </source>
</evidence>
<protein>
    <recommendedName>
        <fullName evidence="1">ABC1 atypical kinase-like domain-containing protein</fullName>
    </recommendedName>
</protein>
<dbReference type="AlphaFoldDB" id="A0A6C0LI41"/>
<reference evidence="2" key="1">
    <citation type="journal article" date="2020" name="Nature">
        <title>Giant virus diversity and host interactions through global metagenomics.</title>
        <authorList>
            <person name="Schulz F."/>
            <person name="Roux S."/>
            <person name="Paez-Espino D."/>
            <person name="Jungbluth S."/>
            <person name="Walsh D.A."/>
            <person name="Denef V.J."/>
            <person name="McMahon K.D."/>
            <person name="Konstantinidis K.T."/>
            <person name="Eloe-Fadrosh E.A."/>
            <person name="Kyrpides N.C."/>
            <person name="Woyke T."/>
        </authorList>
    </citation>
    <scope>NUCLEOTIDE SEQUENCE</scope>
    <source>
        <strain evidence="2">GVMAG-M-3300027833-11</strain>
    </source>
</reference>
<evidence type="ECO:0000313" key="2">
    <source>
        <dbReference type="EMBL" id="QHU30100.1"/>
    </source>
</evidence>
<accession>A0A6C0LI41</accession>
<dbReference type="InterPro" id="IPR052402">
    <property type="entry name" value="ADCK_kinase"/>
</dbReference>
<dbReference type="PANTHER" id="PTHR45890:SF1">
    <property type="entry name" value="AARF DOMAIN CONTAINING KINASE 2"/>
    <property type="match status" value="1"/>
</dbReference>
<organism evidence="2">
    <name type="scientific">viral metagenome</name>
    <dbReference type="NCBI Taxonomy" id="1070528"/>
    <lineage>
        <taxon>unclassified sequences</taxon>
        <taxon>metagenomes</taxon>
        <taxon>organismal metagenomes</taxon>
    </lineage>
</organism>
<dbReference type="SUPFAM" id="SSF56112">
    <property type="entry name" value="Protein kinase-like (PK-like)"/>
    <property type="match status" value="1"/>
</dbReference>
<feature type="domain" description="ABC1 atypical kinase-like" evidence="1">
    <location>
        <begin position="109"/>
        <end position="310"/>
    </location>
</feature>
<dbReference type="InterPro" id="IPR011009">
    <property type="entry name" value="Kinase-like_dom_sf"/>
</dbReference>
<proteinExistence type="predicted"/>
<name>A0A6C0LI41_9ZZZZ</name>
<dbReference type="PANTHER" id="PTHR45890">
    <property type="entry name" value="AARF DOMAIN CONTAINING KINASE 2 (PREDICTED)"/>
    <property type="match status" value="1"/>
</dbReference>
<sequence length="424" mass="49128">MIDTSLLFIKTFGYISWQSICYLFGRERIDCIRNIANYLTSLNIIYSKVFQSMSAGANILSIDEMKYLSQFNDTAPFNDDDIYNVNEIINNLNKKCDSDLTINCTTPERAGMVSVVYYGTLNDQDIVIKVKRRNIEEKLHDALSKMRDIVNISCCLPWIKRLYLPTIFEENREDMIKQLDFFNEVNNLTLYKRNFRNMEFVDIPTVYEKFTKCDSRVIVMERLYGSRLHSIESHSEKAAYAPLVARFSMKSILYDRKYHADLHAGNIFFSGSVENRKIGIIDFGIVGSVTKEEQDSFYNFFKSILVDNDYVEGANVLLSRLVEPFEVYKNMNQDKKTELLSEMALVGKEVFGKDSVLDVNTVYRINSVLIDYNLQLSRAFCRIQLSLAVCGSVCNELCKEGDNYMHHVSDVVSNMMRERDIFDM</sequence>
<dbReference type="InterPro" id="IPR004147">
    <property type="entry name" value="ABC1_dom"/>
</dbReference>